<feature type="domain" description="SLH" evidence="2">
    <location>
        <begin position="98"/>
        <end position="155"/>
    </location>
</feature>
<dbReference type="Pfam" id="PF00395">
    <property type="entry name" value="SLH"/>
    <property type="match status" value="3"/>
</dbReference>
<feature type="domain" description="SLH" evidence="2">
    <location>
        <begin position="31"/>
        <end position="97"/>
    </location>
</feature>
<protein>
    <submittedName>
        <fullName evidence="3">S-layer homology domain-containing protein</fullName>
    </submittedName>
</protein>
<feature type="chain" id="PRO_5045726425" evidence="1">
    <location>
        <begin position="24"/>
        <end position="345"/>
    </location>
</feature>
<evidence type="ECO:0000313" key="3">
    <source>
        <dbReference type="EMBL" id="MED5016169.1"/>
    </source>
</evidence>
<keyword evidence="4" id="KW-1185">Reference proteome</keyword>
<dbReference type="PANTHER" id="PTHR43308:SF5">
    <property type="entry name" value="S-LAYER PROTEIN _ PEPTIDOGLYCAN ENDO-BETA-N-ACETYLGLUCOSAMINIDASE"/>
    <property type="match status" value="1"/>
</dbReference>
<proteinExistence type="predicted"/>
<evidence type="ECO:0000313" key="4">
    <source>
        <dbReference type="Proteomes" id="UP001343257"/>
    </source>
</evidence>
<accession>A0ABU6PMS9</accession>
<dbReference type="Proteomes" id="UP001343257">
    <property type="component" value="Unassembled WGS sequence"/>
</dbReference>
<dbReference type="PROSITE" id="PS51272">
    <property type="entry name" value="SLH"/>
    <property type="match status" value="3"/>
</dbReference>
<dbReference type="InterPro" id="IPR001119">
    <property type="entry name" value="SLH_dom"/>
</dbReference>
<gene>
    <name evidence="3" type="ORF">P9847_02490</name>
</gene>
<dbReference type="InterPro" id="IPR051465">
    <property type="entry name" value="Cell_Envelope_Struct_Comp"/>
</dbReference>
<feature type="signal peptide" evidence="1">
    <location>
        <begin position="1"/>
        <end position="23"/>
    </location>
</feature>
<dbReference type="PANTHER" id="PTHR43308">
    <property type="entry name" value="OUTER MEMBRANE PROTEIN ALPHA-RELATED"/>
    <property type="match status" value="1"/>
</dbReference>
<dbReference type="RefSeq" id="WP_328275110.1">
    <property type="nucleotide sequence ID" value="NZ_JARTLD010000005.1"/>
</dbReference>
<organism evidence="3 4">
    <name type="scientific">Paenibacillus chibensis</name>
    <dbReference type="NCBI Taxonomy" id="59846"/>
    <lineage>
        <taxon>Bacteria</taxon>
        <taxon>Bacillati</taxon>
        <taxon>Bacillota</taxon>
        <taxon>Bacilli</taxon>
        <taxon>Bacillales</taxon>
        <taxon>Paenibacillaceae</taxon>
        <taxon>Paenibacillus</taxon>
    </lineage>
</organism>
<keyword evidence="1" id="KW-0732">Signal</keyword>
<evidence type="ECO:0000259" key="2">
    <source>
        <dbReference type="PROSITE" id="PS51272"/>
    </source>
</evidence>
<sequence>MKKWLASLFAIVIMSISFQLAFADESEEYDLDRFDPADVDGHWDSDVLDDFIQADIIKGYQENGDIYIKPDANITRAEFVAILLRAASPSEEQSANSNTYADVKPGDWFYAVVNEAKALGIVNGMDATHFAPNQKISRAEISAILSRFFSETIDFNGTAANFKDITQHWAKEDIEKLSKAGITGGYQDGTFRPQKTATRAEAVALLSRAFHKESGQLPDDDMLIDLIKKSNQEQYEALESGSFDQLKTSIRNDNVGFARDAQLYSIDLIQSYQESGMKIEYHMVGEMKGQVVSKSDRFAAVDITGGEVEVKITQGKNVTTTTMAGDATYSLRKTQDGWKIYGVEE</sequence>
<evidence type="ECO:0000256" key="1">
    <source>
        <dbReference type="SAM" id="SignalP"/>
    </source>
</evidence>
<reference evidence="3 4" key="1">
    <citation type="submission" date="2023-03" db="EMBL/GenBank/DDBJ databases">
        <title>Bacillus Genome Sequencing.</title>
        <authorList>
            <person name="Dunlap C."/>
        </authorList>
    </citation>
    <scope>NUCLEOTIDE SEQUENCE [LARGE SCALE GENOMIC DNA]</scope>
    <source>
        <strain evidence="3 4">NRS-52</strain>
    </source>
</reference>
<comment type="caution">
    <text evidence="3">The sequence shown here is derived from an EMBL/GenBank/DDBJ whole genome shotgun (WGS) entry which is preliminary data.</text>
</comment>
<dbReference type="EMBL" id="JARTLD010000005">
    <property type="protein sequence ID" value="MED5016169.1"/>
    <property type="molecule type" value="Genomic_DNA"/>
</dbReference>
<name>A0ABU6PMS9_9BACL</name>
<feature type="domain" description="SLH" evidence="2">
    <location>
        <begin position="157"/>
        <end position="220"/>
    </location>
</feature>